<keyword evidence="7" id="KW-1185">Reference proteome</keyword>
<dbReference type="NCBIfam" id="TIGR03026">
    <property type="entry name" value="NDP-sugDHase"/>
    <property type="match status" value="1"/>
</dbReference>
<dbReference type="InterPro" id="IPR017476">
    <property type="entry name" value="UDP-Glc/GDP-Man"/>
</dbReference>
<dbReference type="GO" id="GO:0016628">
    <property type="term" value="F:oxidoreductase activity, acting on the CH-CH group of donors, NAD or NADP as acceptor"/>
    <property type="evidence" value="ECO:0007669"/>
    <property type="project" value="InterPro"/>
</dbReference>
<dbReference type="PIRSF" id="PIRSF000124">
    <property type="entry name" value="UDPglc_GDPman_dh"/>
    <property type="match status" value="1"/>
</dbReference>
<dbReference type="Pfam" id="PF03721">
    <property type="entry name" value="UDPG_MGDP_dh_N"/>
    <property type="match status" value="1"/>
</dbReference>
<dbReference type="RefSeq" id="WP_115515156.1">
    <property type="nucleotide sequence ID" value="NZ_QRGO01000001.1"/>
</dbReference>
<dbReference type="PANTHER" id="PTHR43491">
    <property type="entry name" value="UDP-N-ACETYL-D-MANNOSAMINE DEHYDROGENASE"/>
    <property type="match status" value="1"/>
</dbReference>
<dbReference type="EMBL" id="QRGO01000001">
    <property type="protein sequence ID" value="RDV03128.1"/>
    <property type="molecule type" value="Genomic_DNA"/>
</dbReference>
<evidence type="ECO:0000256" key="2">
    <source>
        <dbReference type="ARBA" id="ARBA00023002"/>
    </source>
</evidence>
<dbReference type="AlphaFoldDB" id="A0A371B6C4"/>
<dbReference type="GO" id="GO:0000271">
    <property type="term" value="P:polysaccharide biosynthetic process"/>
    <property type="evidence" value="ECO:0007669"/>
    <property type="project" value="InterPro"/>
</dbReference>
<dbReference type="SUPFAM" id="SSF51735">
    <property type="entry name" value="NAD(P)-binding Rossmann-fold domains"/>
    <property type="match status" value="1"/>
</dbReference>
<dbReference type="OrthoDB" id="9803238at2"/>
<dbReference type="SMART" id="SM00984">
    <property type="entry name" value="UDPG_MGDP_dh_C"/>
    <property type="match status" value="1"/>
</dbReference>
<dbReference type="GO" id="GO:0016616">
    <property type="term" value="F:oxidoreductase activity, acting on the CH-OH group of donors, NAD or NADP as acceptor"/>
    <property type="evidence" value="ECO:0007669"/>
    <property type="project" value="InterPro"/>
</dbReference>
<evidence type="ECO:0000256" key="1">
    <source>
        <dbReference type="ARBA" id="ARBA00006601"/>
    </source>
</evidence>
<dbReference type="InterPro" id="IPR028359">
    <property type="entry name" value="UDP_ManNAc/GlcNAc_DH"/>
</dbReference>
<proteinExistence type="inferred from homology"/>
<keyword evidence="2" id="KW-0560">Oxidoreductase</keyword>
<dbReference type="Gene3D" id="3.40.50.720">
    <property type="entry name" value="NAD(P)-binding Rossmann-like Domain"/>
    <property type="match status" value="2"/>
</dbReference>
<dbReference type="Pfam" id="PF00984">
    <property type="entry name" value="UDPG_MGDP_dh"/>
    <property type="match status" value="1"/>
</dbReference>
<evidence type="ECO:0000313" key="6">
    <source>
        <dbReference type="EMBL" id="RDV03128.1"/>
    </source>
</evidence>
<dbReference type="PANTHER" id="PTHR43491:SF2">
    <property type="entry name" value="UDP-N-ACETYL-D-MANNOSAMINE DEHYDROGENASE"/>
    <property type="match status" value="1"/>
</dbReference>
<evidence type="ECO:0000313" key="7">
    <source>
        <dbReference type="Proteomes" id="UP000263993"/>
    </source>
</evidence>
<dbReference type="SUPFAM" id="SSF52413">
    <property type="entry name" value="UDP-glucose/GDP-mannose dehydrogenase C-terminal domain"/>
    <property type="match status" value="1"/>
</dbReference>
<evidence type="ECO:0000256" key="4">
    <source>
        <dbReference type="PIRNR" id="PIRNR000124"/>
    </source>
</evidence>
<evidence type="ECO:0000259" key="5">
    <source>
        <dbReference type="SMART" id="SM00984"/>
    </source>
</evidence>
<dbReference type="InterPro" id="IPR036291">
    <property type="entry name" value="NAD(P)-bd_dom_sf"/>
</dbReference>
<dbReference type="SUPFAM" id="SSF48179">
    <property type="entry name" value="6-phosphogluconate dehydrogenase C-terminal domain-like"/>
    <property type="match status" value="1"/>
</dbReference>
<dbReference type="InterPro" id="IPR036220">
    <property type="entry name" value="UDP-Glc/GDP-Man_DH_C_sf"/>
</dbReference>
<name>A0A371B6C4_9BRAD</name>
<dbReference type="PIRSF" id="PIRSF500136">
    <property type="entry name" value="UDP_ManNAc_DH"/>
    <property type="match status" value="1"/>
</dbReference>
<dbReference type="PRINTS" id="PR00411">
    <property type="entry name" value="PNDRDTASEI"/>
</dbReference>
<dbReference type="InterPro" id="IPR008927">
    <property type="entry name" value="6-PGluconate_DH-like_C_sf"/>
</dbReference>
<sequence length="427" mass="46766">MAYTRKIAVIGLGYVGLPVAVAFARAGASVVGFDINAERIAELKSGVDRTLEVERSDLLHPTLVYSDKDETLAGADFFIVTVPTPIDMANRPDLGAMLAASRTVAKRLKRGDIVVYESTVYPGACEEDCLPVLEAGSGLKAGKDFSIGYSPERINPGDKEHRFETIIKVVAGQDAKTLDIVADVYGSVVTAGIHRAPSIKVAEAAKVIENTQRDLNIAFMNELSAIFHRLDIDTADVLAAAGTKWNFLKYQPGLVGGHCIGVDPYYLTYRAEKSGYHPKVILAGRRINDEMGQWIATETIRSLMRRKCADPVVTVLGMSFKENVPDIRNSRIVDIVRELENFGVVVQVHDPLAQADETQHEYGIELTAMDKLKPADAVVFAVAHNDYLREGWALMTRLLKGGRGTVIDVKSRLDRAQCPSGIDLWRL</sequence>
<organism evidence="6 7">
    <name type="scientific">Undibacter mobilis</name>
    <dbReference type="NCBI Taxonomy" id="2292256"/>
    <lineage>
        <taxon>Bacteria</taxon>
        <taxon>Pseudomonadati</taxon>
        <taxon>Pseudomonadota</taxon>
        <taxon>Alphaproteobacteria</taxon>
        <taxon>Hyphomicrobiales</taxon>
        <taxon>Nitrobacteraceae</taxon>
        <taxon>Undibacter</taxon>
    </lineage>
</organism>
<dbReference type="Proteomes" id="UP000263993">
    <property type="component" value="Unassembled WGS sequence"/>
</dbReference>
<gene>
    <name evidence="6" type="ORF">DXH78_00110</name>
</gene>
<evidence type="ECO:0000256" key="3">
    <source>
        <dbReference type="ARBA" id="ARBA00023027"/>
    </source>
</evidence>
<dbReference type="InterPro" id="IPR014026">
    <property type="entry name" value="UDP-Glc/GDP-Man_DH_dimer"/>
</dbReference>
<feature type="domain" description="UDP-glucose/GDP-mannose dehydrogenase C-terminal" evidence="5">
    <location>
        <begin position="314"/>
        <end position="415"/>
    </location>
</feature>
<dbReference type="InterPro" id="IPR014027">
    <property type="entry name" value="UDP-Glc/GDP-Man_DH_C"/>
</dbReference>
<comment type="similarity">
    <text evidence="1 4">Belongs to the UDP-glucose/GDP-mannose dehydrogenase family.</text>
</comment>
<accession>A0A371B6C4</accession>
<comment type="caution">
    <text evidence="6">The sequence shown here is derived from an EMBL/GenBank/DDBJ whole genome shotgun (WGS) entry which is preliminary data.</text>
</comment>
<reference evidence="7" key="1">
    <citation type="submission" date="2018-08" db="EMBL/GenBank/DDBJ databases">
        <authorList>
            <person name="Kim S.-J."/>
            <person name="Jung G.-Y."/>
        </authorList>
    </citation>
    <scope>NUCLEOTIDE SEQUENCE [LARGE SCALE GENOMIC DNA]</scope>
    <source>
        <strain evidence="7">GY_H</strain>
    </source>
</reference>
<protein>
    <submittedName>
        <fullName evidence="6">Nucleotide sugar dehydrogenase</fullName>
    </submittedName>
</protein>
<keyword evidence="3" id="KW-0520">NAD</keyword>
<dbReference type="GO" id="GO:0051287">
    <property type="term" value="F:NAD binding"/>
    <property type="evidence" value="ECO:0007669"/>
    <property type="project" value="InterPro"/>
</dbReference>
<dbReference type="InterPro" id="IPR001732">
    <property type="entry name" value="UDP-Glc/GDP-Man_DH_N"/>
</dbReference>
<dbReference type="Pfam" id="PF03720">
    <property type="entry name" value="UDPG_MGDP_dh_C"/>
    <property type="match status" value="1"/>
</dbReference>